<dbReference type="Pfam" id="PF03881">
    <property type="entry name" value="Fructosamin_kin"/>
    <property type="match status" value="1"/>
</dbReference>
<dbReference type="STRING" id="1454004.AW11_00301"/>
<dbReference type="eggNOG" id="COG3001">
    <property type="taxonomic scope" value="Bacteria"/>
</dbReference>
<dbReference type="GO" id="GO:0016301">
    <property type="term" value="F:kinase activity"/>
    <property type="evidence" value="ECO:0007669"/>
    <property type="project" value="UniProtKB-UniRule"/>
</dbReference>
<dbReference type="PANTHER" id="PTHR12149:SF8">
    <property type="entry name" value="PROTEIN-RIBULOSAMINE 3-KINASE"/>
    <property type="match status" value="1"/>
</dbReference>
<protein>
    <submittedName>
        <fullName evidence="3">Fructosamine-3-kinase</fullName>
    </submittedName>
</protein>
<dbReference type="Gene3D" id="3.30.200.20">
    <property type="entry name" value="Phosphorylase Kinase, domain 1"/>
    <property type="match status" value="1"/>
</dbReference>
<evidence type="ECO:0000256" key="2">
    <source>
        <dbReference type="PIRNR" id="PIRNR006221"/>
    </source>
</evidence>
<dbReference type="Gene3D" id="3.90.1200.10">
    <property type="match status" value="1"/>
</dbReference>
<dbReference type="PANTHER" id="PTHR12149">
    <property type="entry name" value="FRUCTOSAMINE 3 KINASE-RELATED PROTEIN"/>
    <property type="match status" value="1"/>
</dbReference>
<dbReference type="EMBL" id="JEMY01000003">
    <property type="protein sequence ID" value="EXI90960.1"/>
    <property type="molecule type" value="Genomic_DNA"/>
</dbReference>
<organism evidence="3 4">
    <name type="scientific">Accumulibacter regalis</name>
    <dbReference type="NCBI Taxonomy" id="522306"/>
    <lineage>
        <taxon>Bacteria</taxon>
        <taxon>Pseudomonadati</taxon>
        <taxon>Pseudomonadota</taxon>
        <taxon>Betaproteobacteria</taxon>
        <taxon>Candidatus Accumulibacter</taxon>
    </lineage>
</organism>
<evidence type="ECO:0000256" key="1">
    <source>
        <dbReference type="ARBA" id="ARBA00009460"/>
    </source>
</evidence>
<name>A0A011QPG9_ACCRE</name>
<gene>
    <name evidence="3" type="ORF">AW11_00301</name>
</gene>
<dbReference type="PATRIC" id="fig|1454004.3.peg.310"/>
<keyword evidence="2" id="KW-0808">Transferase</keyword>
<keyword evidence="4" id="KW-1185">Reference proteome</keyword>
<dbReference type="Proteomes" id="UP000022141">
    <property type="component" value="Unassembled WGS sequence"/>
</dbReference>
<comment type="similarity">
    <text evidence="1 2">Belongs to the fructosamine kinase family.</text>
</comment>
<evidence type="ECO:0000313" key="4">
    <source>
        <dbReference type="Proteomes" id="UP000022141"/>
    </source>
</evidence>
<dbReference type="AlphaFoldDB" id="A0A011QPG9"/>
<sequence>MKPSLAIDAVLGAALSELIASDSGSERPPAGIDAITPIGGGSISRTLLVASGQRRCFVKLNDASLVGMFAAEADGLQALAACPALRVPRVVGHGIAGKQAYLVLEHLRLHGLREAKEVAAAGRSLAELHRISGRQFGWQRDNFIGSTPQVNTGHADWPAFFAERRLRPQLDLARTRGHHGRLIADGERLAETLGVLFVDHQPPASLLHGDLWSGNAAIDESGILALFDPAVHFGDRECDLAMSELFGGFPERFYAAYREAWPIPGGYRQRRTLYQLYHILNHLNLFGGGYRQQAEAMLAALLAETGH</sequence>
<dbReference type="InterPro" id="IPR016477">
    <property type="entry name" value="Fructo-/Ketosamine-3-kinase"/>
</dbReference>
<keyword evidence="2" id="KW-0418">Kinase</keyword>
<dbReference type="InterPro" id="IPR011009">
    <property type="entry name" value="Kinase-like_dom_sf"/>
</dbReference>
<evidence type="ECO:0000313" key="3">
    <source>
        <dbReference type="EMBL" id="EXI90960.1"/>
    </source>
</evidence>
<dbReference type="SUPFAM" id="SSF56112">
    <property type="entry name" value="Protein kinase-like (PK-like)"/>
    <property type="match status" value="1"/>
</dbReference>
<proteinExistence type="inferred from homology"/>
<dbReference type="PIRSF" id="PIRSF006221">
    <property type="entry name" value="Ketosamine-3-kinase"/>
    <property type="match status" value="1"/>
</dbReference>
<accession>A0A011QPG9</accession>
<comment type="caution">
    <text evidence="3">The sequence shown here is derived from an EMBL/GenBank/DDBJ whole genome shotgun (WGS) entry which is preliminary data.</text>
</comment>
<reference evidence="3" key="1">
    <citation type="submission" date="2014-02" db="EMBL/GenBank/DDBJ databases">
        <title>Expanding our view of genomic diversity in Candidatus Accumulibacter clades.</title>
        <authorList>
            <person name="Skennerton C.T."/>
            <person name="Barr J.J."/>
            <person name="Slater F.R."/>
            <person name="Bond P.L."/>
            <person name="Tyson G.W."/>
        </authorList>
    </citation>
    <scope>NUCLEOTIDE SEQUENCE [LARGE SCALE GENOMIC DNA]</scope>
</reference>